<dbReference type="InterPro" id="IPR027417">
    <property type="entry name" value="P-loop_NTPase"/>
</dbReference>
<dbReference type="Gene3D" id="1.10.10.2220">
    <property type="match status" value="1"/>
</dbReference>
<dbReference type="CDD" id="cd18809">
    <property type="entry name" value="SF1_C_RecD"/>
    <property type="match status" value="1"/>
</dbReference>
<evidence type="ECO:0000313" key="6">
    <source>
        <dbReference type="Proteomes" id="UP000824209"/>
    </source>
</evidence>
<dbReference type="Gene3D" id="3.40.50.300">
    <property type="entry name" value="P-loop containing nucleotide triphosphate hydrolases"/>
    <property type="match status" value="2"/>
</dbReference>
<evidence type="ECO:0000256" key="1">
    <source>
        <dbReference type="ARBA" id="ARBA00022741"/>
    </source>
</evidence>
<comment type="function">
    <text evidence="3">DNA-dependent ATPase and ATP-dependent 5'-3' DNA helicase. Has no activity on blunt DNA or DNA with 3'-overhangs, requires at least 10 bases of 5'-ssDNA for helicase activity.</text>
</comment>
<dbReference type="NCBIfam" id="TIGR01448">
    <property type="entry name" value="recD_rel"/>
    <property type="match status" value="1"/>
</dbReference>
<name>A0A9D2M269_9FIRM</name>
<dbReference type="HAMAP" id="MF_01488">
    <property type="entry name" value="RecD2"/>
    <property type="match status" value="1"/>
</dbReference>
<evidence type="ECO:0000256" key="2">
    <source>
        <dbReference type="ARBA" id="ARBA00022840"/>
    </source>
</evidence>
<keyword evidence="3 5" id="KW-0347">Helicase</keyword>
<accession>A0A9D2M269</accession>
<dbReference type="SUPFAM" id="SSF52540">
    <property type="entry name" value="P-loop containing nucleoside triphosphate hydrolases"/>
    <property type="match status" value="1"/>
</dbReference>
<evidence type="ECO:0000313" key="5">
    <source>
        <dbReference type="EMBL" id="HJB39802.1"/>
    </source>
</evidence>
<dbReference type="EC" id="5.6.2.3" evidence="3"/>
<comment type="catalytic activity">
    <reaction evidence="3">
        <text>ATP + H2O = ADP + phosphate + H(+)</text>
        <dbReference type="Rhea" id="RHEA:13065"/>
        <dbReference type="ChEBI" id="CHEBI:15377"/>
        <dbReference type="ChEBI" id="CHEBI:15378"/>
        <dbReference type="ChEBI" id="CHEBI:30616"/>
        <dbReference type="ChEBI" id="CHEBI:43474"/>
        <dbReference type="ChEBI" id="CHEBI:456216"/>
        <dbReference type="EC" id="5.6.2.3"/>
    </reaction>
</comment>
<keyword evidence="1 3" id="KW-0547">Nucleotide-binding</keyword>
<dbReference type="InterPro" id="IPR003593">
    <property type="entry name" value="AAA+_ATPase"/>
</dbReference>
<dbReference type="SMART" id="SM00382">
    <property type="entry name" value="AAA"/>
    <property type="match status" value="1"/>
</dbReference>
<dbReference type="Proteomes" id="UP000824209">
    <property type="component" value="Unassembled WGS sequence"/>
</dbReference>
<dbReference type="Gene3D" id="2.30.30.940">
    <property type="match status" value="1"/>
</dbReference>
<dbReference type="GO" id="GO:0009338">
    <property type="term" value="C:exodeoxyribonuclease V complex"/>
    <property type="evidence" value="ECO:0007669"/>
    <property type="project" value="TreeGrafter"/>
</dbReference>
<dbReference type="Pfam" id="PF13538">
    <property type="entry name" value="UvrD_C_2"/>
    <property type="match status" value="1"/>
</dbReference>
<dbReference type="Pfam" id="PF14490">
    <property type="entry name" value="HHH_RecD2"/>
    <property type="match status" value="1"/>
</dbReference>
<dbReference type="InterPro" id="IPR041451">
    <property type="entry name" value="RecD2_SH13"/>
</dbReference>
<dbReference type="PANTHER" id="PTHR43788">
    <property type="entry name" value="DNA2/NAM7 HELICASE FAMILY MEMBER"/>
    <property type="match status" value="1"/>
</dbReference>
<dbReference type="GO" id="GO:0016787">
    <property type="term" value="F:hydrolase activity"/>
    <property type="evidence" value="ECO:0007669"/>
    <property type="project" value="UniProtKB-KW"/>
</dbReference>
<keyword evidence="3" id="KW-0378">Hydrolase</keyword>
<dbReference type="GO" id="GO:0006310">
    <property type="term" value="P:DNA recombination"/>
    <property type="evidence" value="ECO:0007669"/>
    <property type="project" value="InterPro"/>
</dbReference>
<keyword evidence="3" id="KW-0413">Isomerase</keyword>
<dbReference type="GO" id="GO:0043139">
    <property type="term" value="F:5'-3' DNA helicase activity"/>
    <property type="evidence" value="ECO:0007669"/>
    <property type="project" value="UniProtKB-UniRule"/>
</dbReference>
<dbReference type="InterPro" id="IPR006345">
    <property type="entry name" value="RecD2"/>
</dbReference>
<dbReference type="InterPro" id="IPR050534">
    <property type="entry name" value="Coronavir_polyprotein_1ab"/>
</dbReference>
<keyword evidence="2 3" id="KW-0067">ATP-binding</keyword>
<dbReference type="CDD" id="cd17933">
    <property type="entry name" value="DEXSc_RecD-like"/>
    <property type="match status" value="1"/>
</dbReference>
<dbReference type="GO" id="GO:0003677">
    <property type="term" value="F:DNA binding"/>
    <property type="evidence" value="ECO:0007669"/>
    <property type="project" value="UniProtKB-UniRule"/>
</dbReference>
<feature type="domain" description="AAA+ ATPase" evidence="4">
    <location>
        <begin position="334"/>
        <end position="478"/>
    </location>
</feature>
<keyword evidence="3" id="KW-0238">DNA-binding</keyword>
<dbReference type="Pfam" id="PF18335">
    <property type="entry name" value="SH3_13"/>
    <property type="match status" value="1"/>
</dbReference>
<dbReference type="Pfam" id="PF23139">
    <property type="entry name" value="OB_YrrC"/>
    <property type="match status" value="1"/>
</dbReference>
<dbReference type="GO" id="GO:0017116">
    <property type="term" value="F:single-stranded DNA helicase activity"/>
    <property type="evidence" value="ECO:0007669"/>
    <property type="project" value="TreeGrafter"/>
</dbReference>
<dbReference type="GO" id="GO:0005524">
    <property type="term" value="F:ATP binding"/>
    <property type="evidence" value="ECO:0007669"/>
    <property type="project" value="UniProtKB-UniRule"/>
</dbReference>
<dbReference type="InterPro" id="IPR029493">
    <property type="entry name" value="RecD2-like_HHH"/>
</dbReference>
<dbReference type="InterPro" id="IPR055446">
    <property type="entry name" value="RecD2_N_OB"/>
</dbReference>
<evidence type="ECO:0000256" key="3">
    <source>
        <dbReference type="HAMAP-Rule" id="MF_01488"/>
    </source>
</evidence>
<reference evidence="5" key="2">
    <citation type="submission" date="2021-04" db="EMBL/GenBank/DDBJ databases">
        <authorList>
            <person name="Gilroy R."/>
        </authorList>
    </citation>
    <scope>NUCLEOTIDE SEQUENCE</scope>
    <source>
        <strain evidence="5">ChiBcec8-14828</strain>
    </source>
</reference>
<dbReference type="AlphaFoldDB" id="A0A9D2M269"/>
<comment type="caution">
    <text evidence="5">The sequence shown here is derived from an EMBL/GenBank/DDBJ whole genome shotgun (WGS) entry which is preliminary data.</text>
</comment>
<protein>
    <recommendedName>
        <fullName evidence="3">ATP-dependent RecD2 DNA helicase</fullName>
        <ecNumber evidence="3">5.6.2.3</ecNumber>
    </recommendedName>
    <alternativeName>
        <fullName evidence="3">DNA 5'-3' helicase subunit RecD2</fullName>
    </alternativeName>
</protein>
<dbReference type="PANTHER" id="PTHR43788:SF6">
    <property type="entry name" value="DNA HELICASE B"/>
    <property type="match status" value="1"/>
</dbReference>
<evidence type="ECO:0000259" key="4">
    <source>
        <dbReference type="SMART" id="SM00382"/>
    </source>
</evidence>
<gene>
    <name evidence="3" type="primary">recD2</name>
    <name evidence="5" type="ORF">H9943_05335</name>
</gene>
<feature type="binding site" evidence="3">
    <location>
        <begin position="345"/>
        <end position="349"/>
    </location>
    <ligand>
        <name>ATP</name>
        <dbReference type="ChEBI" id="CHEBI:30616"/>
    </ligand>
</feature>
<dbReference type="EMBL" id="DWYA01000050">
    <property type="protein sequence ID" value="HJB39802.1"/>
    <property type="molecule type" value="Genomic_DNA"/>
</dbReference>
<dbReference type="Pfam" id="PF13245">
    <property type="entry name" value="AAA_19"/>
    <property type="match status" value="1"/>
</dbReference>
<comment type="similarity">
    <text evidence="3">Belongs to the RecD family. RecD2 subfamily.</text>
</comment>
<reference evidence="5" key="1">
    <citation type="journal article" date="2021" name="PeerJ">
        <title>Extensive microbial diversity within the chicken gut microbiome revealed by metagenomics and culture.</title>
        <authorList>
            <person name="Gilroy R."/>
            <person name="Ravi A."/>
            <person name="Getino M."/>
            <person name="Pursley I."/>
            <person name="Horton D.L."/>
            <person name="Alikhan N.F."/>
            <person name="Baker D."/>
            <person name="Gharbi K."/>
            <person name="Hall N."/>
            <person name="Watson M."/>
            <person name="Adriaenssens E.M."/>
            <person name="Foster-Nyarko E."/>
            <person name="Jarju S."/>
            <person name="Secka A."/>
            <person name="Antonio M."/>
            <person name="Oren A."/>
            <person name="Chaudhuri R.R."/>
            <person name="La Ragione R."/>
            <person name="Hildebrand F."/>
            <person name="Pallen M.J."/>
        </authorList>
    </citation>
    <scope>NUCLEOTIDE SEQUENCE</scope>
    <source>
        <strain evidence="5">ChiBcec8-14828</strain>
    </source>
</reference>
<sequence>MSQNLQTLSGTVEHIIFCNEETGYTVLELASEGELYTAVGELAEICEGEEVTLHGYFTSHPNFGEQFRAEAYEVRLPETASAIKRYLASGVLPYIGKATAGKIVDRFGQQALEVIASEPERLTQIKGMTSEKAMAASREFKRLFGVREAIQCLAQYHLPTQTAVALYRHYGPDTADLIKQNPYLLCGYPAYQDFQVADTIARDMSMDYDASERVVAGILYVMRHNLNNGHTCLPFDKLSKATAGFLKVEEGTVRQQMNELLEREELFFETYDERSYVYLPEYWRAERDVAQHLLELVRQPNRADDCEREIEEMERAQGIAYAPLQKKAIAAAVSRKVLVLTGGPGTGKTTTVNAILTLLERRGERVALAAPTGRAAKRLNELTGREAKTIHRLLEVNQGAADTVRFVHHERNPLKCDAVVVDEMSMVDVLLFQSLLAALKPSCKLILVGDEDQLPSVGAGNVLGGMIASGVIPTVRLTEIFRQAAESLIVSNAHRIVEGNPPQKGTRDSDFFLLESDGQACADLVCDLVARRLPQSYGYDPREDIQVLCPSKIGLLGAASLNPMLQACLNPPAPNKPQLQVGAKILRKGDKVMQMKNNYDIPFQRIDGGGEGAGAFNGDMGVIEEVDVRAGSVTVRSEDRRLVYTSEFLRELEPAYAVTIHKSQGSEFPAVVIPVMDVPPRLCYRNLLYTGVTRAKNLCILTGHRSEVAQMVQNIQSNKRFSCLARMLAQA</sequence>
<dbReference type="InterPro" id="IPR027785">
    <property type="entry name" value="UvrD-like_helicase_C"/>
</dbReference>
<proteinExistence type="inferred from homology"/>
<organism evidence="5 6">
    <name type="scientific">Candidatus Ruthenibacterium avium</name>
    <dbReference type="NCBI Taxonomy" id="2838751"/>
    <lineage>
        <taxon>Bacteria</taxon>
        <taxon>Bacillati</taxon>
        <taxon>Bacillota</taxon>
        <taxon>Clostridia</taxon>
        <taxon>Eubacteriales</taxon>
        <taxon>Oscillospiraceae</taxon>
        <taxon>Ruthenibacterium</taxon>
    </lineage>
</organism>